<dbReference type="GO" id="GO:0003677">
    <property type="term" value="F:DNA binding"/>
    <property type="evidence" value="ECO:0007669"/>
    <property type="project" value="InterPro"/>
</dbReference>
<dbReference type="InterPro" id="IPR036953">
    <property type="entry name" value="GreA/GreB_C_sf"/>
</dbReference>
<dbReference type="GO" id="GO:0032784">
    <property type="term" value="P:regulation of DNA-templated transcription elongation"/>
    <property type="evidence" value="ECO:0007669"/>
    <property type="project" value="InterPro"/>
</dbReference>
<accession>A0A0F9TCL9</accession>
<name>A0A0F9TCL9_9ZZZZ</name>
<reference evidence="2" key="1">
    <citation type="journal article" date="2015" name="Nature">
        <title>Complex archaea that bridge the gap between prokaryotes and eukaryotes.</title>
        <authorList>
            <person name="Spang A."/>
            <person name="Saw J.H."/>
            <person name="Jorgensen S.L."/>
            <person name="Zaremba-Niedzwiedzka K."/>
            <person name="Martijn J."/>
            <person name="Lind A.E."/>
            <person name="van Eijk R."/>
            <person name="Schleper C."/>
            <person name="Guy L."/>
            <person name="Ettema T.J."/>
        </authorList>
    </citation>
    <scope>NUCLEOTIDE SEQUENCE</scope>
</reference>
<sequence>MKSNKKSFGERFGGLFGAPAAPEQPRSPVTPKVPPREAARSSDQAHYIKSEEPKNTPQQAVKDYFDPALGRNPNVRKATLESLCLGHKPVFVDIIGQRSSVTKWSEVYAIAMTAAQRCLENNASLETASGASVWPGKKYDGYLYLPDIDASVKRPNHAQMISAIKTIARTLHLPVTLRCGAGESEVVFRADPPRDLIPVPGALVPYRLASKPRMSLRKIARQNVSNDVVVSDPFDLEMDARDKLIMVGSKVTLDIEGVSAKATFTITNGKKNTGPNELNADTPIARAVMGHQRGDQASYEVMGAVRDIRIKRVDNSRILYRMGFDQEVENRSEPEGMGL</sequence>
<dbReference type="SUPFAM" id="SSF54534">
    <property type="entry name" value="FKBP-like"/>
    <property type="match status" value="1"/>
</dbReference>
<evidence type="ECO:0000256" key="1">
    <source>
        <dbReference type="SAM" id="MobiDB-lite"/>
    </source>
</evidence>
<feature type="region of interest" description="Disordered" evidence="1">
    <location>
        <begin position="1"/>
        <end position="60"/>
    </location>
</feature>
<evidence type="ECO:0000313" key="2">
    <source>
        <dbReference type="EMBL" id="KKN72677.1"/>
    </source>
</evidence>
<dbReference type="Gene3D" id="3.10.50.30">
    <property type="entry name" value="Transcription elongation factor, GreA/GreB, C-terminal domain"/>
    <property type="match status" value="1"/>
</dbReference>
<gene>
    <name evidence="2" type="ORF">LCGC14_0408180</name>
</gene>
<protein>
    <submittedName>
        <fullName evidence="2">Uncharacterized protein</fullName>
    </submittedName>
</protein>
<comment type="caution">
    <text evidence="2">The sequence shown here is derived from an EMBL/GenBank/DDBJ whole genome shotgun (WGS) entry which is preliminary data.</text>
</comment>
<organism evidence="2">
    <name type="scientific">marine sediment metagenome</name>
    <dbReference type="NCBI Taxonomy" id="412755"/>
    <lineage>
        <taxon>unclassified sequences</taxon>
        <taxon>metagenomes</taxon>
        <taxon>ecological metagenomes</taxon>
    </lineage>
</organism>
<dbReference type="EMBL" id="LAZR01000357">
    <property type="protein sequence ID" value="KKN72677.1"/>
    <property type="molecule type" value="Genomic_DNA"/>
</dbReference>
<dbReference type="AlphaFoldDB" id="A0A0F9TCL9"/>
<proteinExistence type="predicted"/>